<feature type="compositionally biased region" description="Basic and acidic residues" evidence="1">
    <location>
        <begin position="126"/>
        <end position="137"/>
    </location>
</feature>
<evidence type="ECO:0000256" key="1">
    <source>
        <dbReference type="SAM" id="MobiDB-lite"/>
    </source>
</evidence>
<sequence>MAAAVAPPPPPPPTIPEAETSDEEEEEAEEEAPAEREAKRIQGAAEQEAGKEPEATDVANENVVPRDFEPENLFPELKLPEDIIVEEVGTAEPEKAIDEMGGEPEMARATDVEAAGAATKNVAGEEPAKREIVTVRDDLDEDIPMKMASPELEGQDFLPPQRFLMPEEPEEEDDTPLKQREKGEGQTRPRGIDELEGTVPPMPQSPQSPPPQEEAEGEAEEAKRQRKRKGKMLAHLVSKKARIPSKKLVIQEGRQLTLGRNRVLLDESDEEAQGPTQEIEEEAEKPQSEEETERPQEEEAERPQEEEAERPQEEE</sequence>
<reference evidence="2 3" key="1">
    <citation type="submission" date="2024-06" db="EMBL/GenBank/DDBJ databases">
        <title>A chromosome level genome sequence of Diviner's sage (Salvia divinorum).</title>
        <authorList>
            <person name="Ford S.A."/>
            <person name="Ro D.-K."/>
            <person name="Ness R.W."/>
            <person name="Phillips M.A."/>
        </authorList>
    </citation>
    <scope>NUCLEOTIDE SEQUENCE [LARGE SCALE GENOMIC DNA]</scope>
    <source>
        <strain evidence="2">SAF-2024a</strain>
        <tissue evidence="2">Leaf</tissue>
    </source>
</reference>
<feature type="compositionally biased region" description="Pro residues" evidence="1">
    <location>
        <begin position="1"/>
        <end position="15"/>
    </location>
</feature>
<feature type="compositionally biased region" description="Basic residues" evidence="1">
    <location>
        <begin position="224"/>
        <end position="245"/>
    </location>
</feature>
<gene>
    <name evidence="2" type="ORF">AAHA92_05478</name>
</gene>
<feature type="region of interest" description="Disordered" evidence="1">
    <location>
        <begin position="1"/>
        <end position="75"/>
    </location>
</feature>
<accession>A0ABD1I2J8</accession>
<keyword evidence="3" id="KW-1185">Reference proteome</keyword>
<protein>
    <submittedName>
        <fullName evidence="2">Uncharacterized protein</fullName>
    </submittedName>
</protein>
<evidence type="ECO:0000313" key="3">
    <source>
        <dbReference type="Proteomes" id="UP001567538"/>
    </source>
</evidence>
<organism evidence="2 3">
    <name type="scientific">Salvia divinorum</name>
    <name type="common">Maria pastora</name>
    <name type="synonym">Diviner's sage</name>
    <dbReference type="NCBI Taxonomy" id="28513"/>
    <lineage>
        <taxon>Eukaryota</taxon>
        <taxon>Viridiplantae</taxon>
        <taxon>Streptophyta</taxon>
        <taxon>Embryophyta</taxon>
        <taxon>Tracheophyta</taxon>
        <taxon>Spermatophyta</taxon>
        <taxon>Magnoliopsida</taxon>
        <taxon>eudicotyledons</taxon>
        <taxon>Gunneridae</taxon>
        <taxon>Pentapetalae</taxon>
        <taxon>asterids</taxon>
        <taxon>lamiids</taxon>
        <taxon>Lamiales</taxon>
        <taxon>Lamiaceae</taxon>
        <taxon>Nepetoideae</taxon>
        <taxon>Mentheae</taxon>
        <taxon>Salviinae</taxon>
        <taxon>Salvia</taxon>
        <taxon>Salvia subgen. Calosphace</taxon>
    </lineage>
</organism>
<dbReference type="Proteomes" id="UP001567538">
    <property type="component" value="Unassembled WGS sequence"/>
</dbReference>
<feature type="region of interest" description="Disordered" evidence="1">
    <location>
        <begin position="118"/>
        <end position="315"/>
    </location>
</feature>
<dbReference type="EMBL" id="JBEAFC010000003">
    <property type="protein sequence ID" value="KAL1562965.1"/>
    <property type="molecule type" value="Genomic_DNA"/>
</dbReference>
<proteinExistence type="predicted"/>
<feature type="compositionally biased region" description="Basic and acidic residues" evidence="1">
    <location>
        <begin position="284"/>
        <end position="315"/>
    </location>
</feature>
<feature type="compositionally biased region" description="Basic and acidic residues" evidence="1">
    <location>
        <begin position="175"/>
        <end position="193"/>
    </location>
</feature>
<feature type="compositionally biased region" description="Pro residues" evidence="1">
    <location>
        <begin position="200"/>
        <end position="212"/>
    </location>
</feature>
<evidence type="ECO:0000313" key="2">
    <source>
        <dbReference type="EMBL" id="KAL1562965.1"/>
    </source>
</evidence>
<name>A0ABD1I2J8_SALDI</name>
<feature type="compositionally biased region" description="Acidic residues" evidence="1">
    <location>
        <begin position="19"/>
        <end position="32"/>
    </location>
</feature>
<comment type="caution">
    <text evidence="2">The sequence shown here is derived from an EMBL/GenBank/DDBJ whole genome shotgun (WGS) entry which is preliminary data.</text>
</comment>
<dbReference type="AlphaFoldDB" id="A0ABD1I2J8"/>
<feature type="compositionally biased region" description="Acidic residues" evidence="1">
    <location>
        <begin position="266"/>
        <end position="283"/>
    </location>
</feature>